<dbReference type="GO" id="GO:0003887">
    <property type="term" value="F:DNA-directed DNA polymerase activity"/>
    <property type="evidence" value="ECO:0007669"/>
    <property type="project" value="UniProtKB-KW"/>
</dbReference>
<reference evidence="12" key="1">
    <citation type="submission" date="2019-08" db="EMBL/GenBank/DDBJ databases">
        <title>The genome of the North American firefly Photinus pyralis.</title>
        <authorList>
            <consortium name="Photinus pyralis genome working group"/>
            <person name="Fallon T.R."/>
            <person name="Sander Lower S.E."/>
            <person name="Weng J.-K."/>
        </authorList>
    </citation>
    <scope>NUCLEOTIDE SEQUENCE</scope>
    <source>
        <strain evidence="12">TRF0915ILg1</strain>
        <tissue evidence="12">Whole body</tissue>
    </source>
</reference>
<dbReference type="InterPro" id="IPR057670">
    <property type="entry name" value="SH3_retrovirus"/>
</dbReference>
<keyword evidence="8" id="KW-0239">DNA-directed DNA polymerase</keyword>
<dbReference type="OrthoDB" id="6819349at2759"/>
<dbReference type="PANTHER" id="PTHR42648">
    <property type="entry name" value="TRANSPOSASE, PUTATIVE-RELATED"/>
    <property type="match status" value="1"/>
</dbReference>
<dbReference type="GO" id="GO:0006310">
    <property type="term" value="P:DNA recombination"/>
    <property type="evidence" value="ECO:0007669"/>
    <property type="project" value="UniProtKB-KW"/>
</dbReference>
<dbReference type="AlphaFoldDB" id="A0A8K0GAV8"/>
<keyword evidence="5" id="KW-0460">Magnesium</keyword>
<name>A0A8K0GAV8_IGNLU</name>
<comment type="caution">
    <text evidence="12">The sequence shown here is derived from an EMBL/GenBank/DDBJ whole genome shotgun (WGS) entry which is preliminary data.</text>
</comment>
<feature type="domain" description="Retroviral polymerase SH3-like" evidence="11">
    <location>
        <begin position="45"/>
        <end position="98"/>
    </location>
</feature>
<evidence type="ECO:0000313" key="12">
    <source>
        <dbReference type="EMBL" id="KAF2895122.1"/>
    </source>
</evidence>
<evidence type="ECO:0000256" key="8">
    <source>
        <dbReference type="ARBA" id="ARBA00022932"/>
    </source>
</evidence>
<keyword evidence="1" id="KW-0540">Nuclease</keyword>
<evidence type="ECO:0000256" key="10">
    <source>
        <dbReference type="SAM" id="MobiDB-lite"/>
    </source>
</evidence>
<evidence type="ECO:0000256" key="3">
    <source>
        <dbReference type="ARBA" id="ARBA00022759"/>
    </source>
</evidence>
<dbReference type="GO" id="GO:0015074">
    <property type="term" value="P:DNA integration"/>
    <property type="evidence" value="ECO:0007669"/>
    <property type="project" value="UniProtKB-KW"/>
</dbReference>
<dbReference type="EMBL" id="VTPC01006231">
    <property type="protein sequence ID" value="KAF2895122.1"/>
    <property type="molecule type" value="Genomic_DNA"/>
</dbReference>
<dbReference type="PANTHER" id="PTHR42648:SF11">
    <property type="entry name" value="TRANSPOSON TY4-P GAG-POL POLYPROTEIN"/>
    <property type="match status" value="1"/>
</dbReference>
<gene>
    <name evidence="12" type="ORF">ILUMI_11052</name>
</gene>
<accession>A0A8K0GAV8</accession>
<dbReference type="GO" id="GO:0003964">
    <property type="term" value="F:RNA-directed DNA polymerase activity"/>
    <property type="evidence" value="ECO:0007669"/>
    <property type="project" value="UniProtKB-KW"/>
</dbReference>
<dbReference type="GO" id="GO:0016787">
    <property type="term" value="F:hydrolase activity"/>
    <property type="evidence" value="ECO:0007669"/>
    <property type="project" value="UniProtKB-KW"/>
</dbReference>
<dbReference type="Proteomes" id="UP000801492">
    <property type="component" value="Unassembled WGS sequence"/>
</dbReference>
<proteinExistence type="predicted"/>
<evidence type="ECO:0000313" key="13">
    <source>
        <dbReference type="Proteomes" id="UP000801492"/>
    </source>
</evidence>
<keyword evidence="6" id="KW-0229">DNA integration</keyword>
<evidence type="ECO:0000256" key="5">
    <source>
        <dbReference type="ARBA" id="ARBA00022842"/>
    </source>
</evidence>
<evidence type="ECO:0000256" key="6">
    <source>
        <dbReference type="ARBA" id="ARBA00022908"/>
    </source>
</evidence>
<dbReference type="GO" id="GO:0004519">
    <property type="term" value="F:endonuclease activity"/>
    <property type="evidence" value="ECO:0007669"/>
    <property type="project" value="UniProtKB-KW"/>
</dbReference>
<evidence type="ECO:0000256" key="2">
    <source>
        <dbReference type="ARBA" id="ARBA00022723"/>
    </source>
</evidence>
<keyword evidence="8" id="KW-0808">Transferase</keyword>
<dbReference type="InterPro" id="IPR039537">
    <property type="entry name" value="Retrotran_Ty1/copia-like"/>
</dbReference>
<evidence type="ECO:0000256" key="7">
    <source>
        <dbReference type="ARBA" id="ARBA00022918"/>
    </source>
</evidence>
<dbReference type="Pfam" id="PF25597">
    <property type="entry name" value="SH3_retrovirus"/>
    <property type="match status" value="1"/>
</dbReference>
<evidence type="ECO:0000259" key="11">
    <source>
        <dbReference type="Pfam" id="PF25597"/>
    </source>
</evidence>
<feature type="compositionally biased region" description="Basic and acidic residues" evidence="10">
    <location>
        <begin position="150"/>
        <end position="169"/>
    </location>
</feature>
<sequence>MWAEIVGTGTYTLNRTGKSSVEGASPYELWMLKKPRLKHLRIIGSACYAHIPGQTRRKMDKNAIRGCLVGYNSNKRYRIWIQEQNRIVLCRDVTLNEIPGQCEKRVKLPMRNIKLSNERKRSEDETIQVYSDCEELEENGKESLQSLSKNLRDRSNLKKPERYEDYNVK</sequence>
<keyword evidence="3" id="KW-0255">Endonuclease</keyword>
<keyword evidence="2" id="KW-0479">Metal-binding</keyword>
<evidence type="ECO:0000256" key="1">
    <source>
        <dbReference type="ARBA" id="ARBA00022722"/>
    </source>
</evidence>
<feature type="region of interest" description="Disordered" evidence="10">
    <location>
        <begin position="144"/>
        <end position="169"/>
    </location>
</feature>
<keyword evidence="8" id="KW-0548">Nucleotidyltransferase</keyword>
<organism evidence="12 13">
    <name type="scientific">Ignelater luminosus</name>
    <name type="common">Cucubano</name>
    <name type="synonym">Pyrophorus luminosus</name>
    <dbReference type="NCBI Taxonomy" id="2038154"/>
    <lineage>
        <taxon>Eukaryota</taxon>
        <taxon>Metazoa</taxon>
        <taxon>Ecdysozoa</taxon>
        <taxon>Arthropoda</taxon>
        <taxon>Hexapoda</taxon>
        <taxon>Insecta</taxon>
        <taxon>Pterygota</taxon>
        <taxon>Neoptera</taxon>
        <taxon>Endopterygota</taxon>
        <taxon>Coleoptera</taxon>
        <taxon>Polyphaga</taxon>
        <taxon>Elateriformia</taxon>
        <taxon>Elateroidea</taxon>
        <taxon>Elateridae</taxon>
        <taxon>Agrypninae</taxon>
        <taxon>Pyrophorini</taxon>
        <taxon>Ignelater</taxon>
    </lineage>
</organism>
<keyword evidence="9" id="KW-0233">DNA recombination</keyword>
<dbReference type="GO" id="GO:0046872">
    <property type="term" value="F:metal ion binding"/>
    <property type="evidence" value="ECO:0007669"/>
    <property type="project" value="UniProtKB-KW"/>
</dbReference>
<keyword evidence="7" id="KW-0695">RNA-directed DNA polymerase</keyword>
<keyword evidence="13" id="KW-1185">Reference proteome</keyword>
<evidence type="ECO:0000256" key="9">
    <source>
        <dbReference type="ARBA" id="ARBA00023172"/>
    </source>
</evidence>
<keyword evidence="4" id="KW-0378">Hydrolase</keyword>
<protein>
    <recommendedName>
        <fullName evidence="11">Retroviral polymerase SH3-like domain-containing protein</fullName>
    </recommendedName>
</protein>
<evidence type="ECO:0000256" key="4">
    <source>
        <dbReference type="ARBA" id="ARBA00022801"/>
    </source>
</evidence>